<dbReference type="Gene3D" id="3.40.50.850">
    <property type="entry name" value="Isochorismatase-like"/>
    <property type="match status" value="1"/>
</dbReference>
<dbReference type="InterPro" id="IPR050272">
    <property type="entry name" value="Isochorismatase-like_hydrls"/>
</dbReference>
<dbReference type="PANTHER" id="PTHR43540:SF6">
    <property type="entry name" value="ISOCHORISMATASE-LIKE DOMAIN-CONTAINING PROTEIN"/>
    <property type="match status" value="1"/>
</dbReference>
<keyword evidence="1 3" id="KW-0378">Hydrolase</keyword>
<dbReference type="Pfam" id="PF00857">
    <property type="entry name" value="Isochorismatase"/>
    <property type="match status" value="1"/>
</dbReference>
<gene>
    <name evidence="3" type="ORF">CVM52_00530</name>
</gene>
<keyword evidence="4" id="KW-1185">Reference proteome</keyword>
<dbReference type="OrthoDB" id="7500697at2"/>
<name>A0A2M8J787_9RHOB</name>
<evidence type="ECO:0000259" key="2">
    <source>
        <dbReference type="Pfam" id="PF00857"/>
    </source>
</evidence>
<protein>
    <submittedName>
        <fullName evidence="3">Cysteine hydrolase</fullName>
    </submittedName>
</protein>
<proteinExistence type="predicted"/>
<dbReference type="SUPFAM" id="SSF52499">
    <property type="entry name" value="Isochorismatase-like hydrolases"/>
    <property type="match status" value="1"/>
</dbReference>
<sequence length="185" mass="20168">MTQTALILVDMQNSFLHPDGENFYPAAPEVVAPCLELLEAAVASGAIIVHVCDRHREGFADFEQPRLPVHCVTGGFNAAFFEGFGPANRPNEIQITKRRYSAFFATDLALFLFEQGIERVVIGGVKTNVCVRATATDAFGNGFEVNVVREAVNSNRPHLSEASLEDVERYIGKVVDLDTAKGLLA</sequence>
<feature type="domain" description="Isochorismatase-like" evidence="2">
    <location>
        <begin position="4"/>
        <end position="177"/>
    </location>
</feature>
<dbReference type="EMBL" id="PGTB01000001">
    <property type="protein sequence ID" value="PJE38647.1"/>
    <property type="molecule type" value="Genomic_DNA"/>
</dbReference>
<comment type="caution">
    <text evidence="3">The sequence shown here is derived from an EMBL/GenBank/DDBJ whole genome shotgun (WGS) entry which is preliminary data.</text>
</comment>
<evidence type="ECO:0000256" key="1">
    <source>
        <dbReference type="ARBA" id="ARBA00022801"/>
    </source>
</evidence>
<dbReference type="RefSeq" id="WP_100160776.1">
    <property type="nucleotide sequence ID" value="NZ_PGTB01000001.1"/>
</dbReference>
<reference evidence="3 4" key="1">
    <citation type="journal article" date="2018" name="Int. J. Syst. Evol. Microbiol.">
        <title>Pseudooceanicola lipolyticus sp. nov., a marine alphaproteobacterium, reclassification of Oceanicola flagellatus as Pseudooceanicola flagellatus comb. nov. and emended description of the genus Pseudooceanicola.</title>
        <authorList>
            <person name="Huang M.-M."/>
            <person name="Guo L.-L."/>
            <person name="Wu Y.-H."/>
            <person name="Lai Q.-L."/>
            <person name="Shao Z.-Z."/>
            <person name="Wang C.-S."/>
            <person name="Wu M."/>
            <person name="Xu X.-W."/>
        </authorList>
    </citation>
    <scope>NUCLEOTIDE SEQUENCE [LARGE SCALE GENOMIC DNA]</scope>
    <source>
        <strain evidence="3 4">157</strain>
    </source>
</reference>
<dbReference type="PANTHER" id="PTHR43540">
    <property type="entry name" value="PEROXYUREIDOACRYLATE/UREIDOACRYLATE AMIDOHYDROLASE-RELATED"/>
    <property type="match status" value="1"/>
</dbReference>
<dbReference type="GO" id="GO:0016787">
    <property type="term" value="F:hydrolase activity"/>
    <property type="evidence" value="ECO:0007669"/>
    <property type="project" value="UniProtKB-KW"/>
</dbReference>
<dbReference type="AlphaFoldDB" id="A0A2M8J787"/>
<dbReference type="Proteomes" id="UP000231553">
    <property type="component" value="Unassembled WGS sequence"/>
</dbReference>
<evidence type="ECO:0000313" key="4">
    <source>
        <dbReference type="Proteomes" id="UP000231553"/>
    </source>
</evidence>
<dbReference type="CDD" id="cd00431">
    <property type="entry name" value="cysteine_hydrolases"/>
    <property type="match status" value="1"/>
</dbReference>
<organism evidence="3 4">
    <name type="scientific">Pseudooceanicola lipolyticus</name>
    <dbReference type="NCBI Taxonomy" id="2029104"/>
    <lineage>
        <taxon>Bacteria</taxon>
        <taxon>Pseudomonadati</taxon>
        <taxon>Pseudomonadota</taxon>
        <taxon>Alphaproteobacteria</taxon>
        <taxon>Rhodobacterales</taxon>
        <taxon>Paracoccaceae</taxon>
        <taxon>Pseudooceanicola</taxon>
    </lineage>
</organism>
<dbReference type="InterPro" id="IPR036380">
    <property type="entry name" value="Isochorismatase-like_sf"/>
</dbReference>
<accession>A0A2M8J787</accession>
<evidence type="ECO:0000313" key="3">
    <source>
        <dbReference type="EMBL" id="PJE38647.1"/>
    </source>
</evidence>
<dbReference type="InterPro" id="IPR000868">
    <property type="entry name" value="Isochorismatase-like_dom"/>
</dbReference>